<accession>A0AAD3T0N8</accession>
<organism evidence="1 2">
    <name type="scientific">Nepenthes gracilis</name>
    <name type="common">Slender pitcher plant</name>
    <dbReference type="NCBI Taxonomy" id="150966"/>
    <lineage>
        <taxon>Eukaryota</taxon>
        <taxon>Viridiplantae</taxon>
        <taxon>Streptophyta</taxon>
        <taxon>Embryophyta</taxon>
        <taxon>Tracheophyta</taxon>
        <taxon>Spermatophyta</taxon>
        <taxon>Magnoliopsida</taxon>
        <taxon>eudicotyledons</taxon>
        <taxon>Gunneridae</taxon>
        <taxon>Pentapetalae</taxon>
        <taxon>Caryophyllales</taxon>
        <taxon>Nepenthaceae</taxon>
        <taxon>Nepenthes</taxon>
    </lineage>
</organism>
<reference evidence="1" key="1">
    <citation type="submission" date="2023-05" db="EMBL/GenBank/DDBJ databases">
        <title>Nepenthes gracilis genome sequencing.</title>
        <authorList>
            <person name="Fukushima K."/>
        </authorList>
    </citation>
    <scope>NUCLEOTIDE SEQUENCE</scope>
    <source>
        <strain evidence="1">SING2019-196</strain>
    </source>
</reference>
<sequence length="87" mass="8959">MLDSFAVAAAAPRPANASGVPISVDLQSIPTGSVVEEREDPPVDCQVKKKNSPAVFSYRQIAGFSACSQARTIDGIGGRNGKDLGLG</sequence>
<dbReference type="EMBL" id="BSYO01000022">
    <property type="protein sequence ID" value="GMH20798.1"/>
    <property type="molecule type" value="Genomic_DNA"/>
</dbReference>
<name>A0AAD3T0N8_NEPGR</name>
<proteinExistence type="predicted"/>
<evidence type="ECO:0000313" key="1">
    <source>
        <dbReference type="EMBL" id="GMH20798.1"/>
    </source>
</evidence>
<dbReference type="Proteomes" id="UP001279734">
    <property type="component" value="Unassembled WGS sequence"/>
</dbReference>
<keyword evidence="2" id="KW-1185">Reference proteome</keyword>
<comment type="caution">
    <text evidence="1">The sequence shown here is derived from an EMBL/GenBank/DDBJ whole genome shotgun (WGS) entry which is preliminary data.</text>
</comment>
<protein>
    <submittedName>
        <fullName evidence="1">Uncharacterized protein</fullName>
    </submittedName>
</protein>
<dbReference type="AlphaFoldDB" id="A0AAD3T0N8"/>
<gene>
    <name evidence="1" type="ORF">Nepgr_022640</name>
</gene>
<evidence type="ECO:0000313" key="2">
    <source>
        <dbReference type="Proteomes" id="UP001279734"/>
    </source>
</evidence>